<dbReference type="InterPro" id="IPR050303">
    <property type="entry name" value="GatZ_KbaZ_carbometab"/>
</dbReference>
<evidence type="ECO:0000256" key="8">
    <source>
        <dbReference type="ARBA" id="ARBA00023136"/>
    </source>
</evidence>
<reference evidence="11" key="1">
    <citation type="submission" date="2023-06" db="EMBL/GenBank/DDBJ databases">
        <title>Identification and characterization of horizontal gene transfer across gut microbiota members of farm animals based on homology search.</title>
        <authorList>
            <person name="Zeman M."/>
            <person name="Kubasova T."/>
            <person name="Jahodarova E."/>
            <person name="Nykrynova M."/>
            <person name="Rychlik I."/>
        </authorList>
    </citation>
    <scope>NUCLEOTIDE SEQUENCE [LARGE SCALE GENOMIC DNA]</scope>
    <source>
        <strain evidence="11">ET39</strain>
    </source>
</reference>
<dbReference type="Pfam" id="PF03609">
    <property type="entry name" value="EII-Sor"/>
    <property type="match status" value="1"/>
</dbReference>
<dbReference type="EMBL" id="JAUDCG010000017">
    <property type="protein sequence ID" value="MDM8157053.1"/>
    <property type="molecule type" value="Genomic_DNA"/>
</dbReference>
<sequence>MVLQAILVGLIAGYGRVEQSWFGQQMIARPIWLCTLVGLVLGDLNQGVIIGGTLELIWAGVVQIGAAPTEVVSGSVLSSALVITSNLTVEEGVALAIPIALLASVMNTFISTANTAVLSSLTNRAVEKVDTKMIWWTGIGGGIIYFVVYFVVIALGFLAGSVAVQAVIDSIPDVIRYGLTNASALLPAIGIGILMKFTFDWKYAGFFLLGFVLPTYFGIGTMGIALIGLICAFVYYQFKPSQEEDD</sequence>
<reference evidence="10 11" key="2">
    <citation type="submission" date="2023-06" db="EMBL/GenBank/DDBJ databases">
        <title>Identification and characterization of horizontal gene transfer across gut microbiota members of farm animals based on homology search.</title>
        <authorList>
            <person name="Schwarzerova J."/>
            <person name="Nykrynova M."/>
            <person name="Jureckova K."/>
            <person name="Cejkova D."/>
            <person name="Rychlik I."/>
        </authorList>
    </citation>
    <scope>NUCLEOTIDE SEQUENCE [LARGE SCALE GENOMIC DNA]</scope>
    <source>
        <strain evidence="10 11">ET39</strain>
    </source>
</reference>
<keyword evidence="11" id="KW-1185">Reference proteome</keyword>
<keyword evidence="6 9" id="KW-0812">Transmembrane</keyword>
<evidence type="ECO:0000256" key="4">
    <source>
        <dbReference type="ARBA" id="ARBA00022597"/>
    </source>
</evidence>
<keyword evidence="5" id="KW-0598">Phosphotransferase system</keyword>
<feature type="transmembrane region" description="Helical" evidence="9">
    <location>
        <begin position="142"/>
        <end position="168"/>
    </location>
</feature>
<name>A0ABT7UBP6_9FIRM</name>
<protein>
    <submittedName>
        <fullName evidence="10">PTS sugar transporter subunit IIC</fullName>
    </submittedName>
</protein>
<keyword evidence="3" id="KW-1003">Cell membrane</keyword>
<dbReference type="PROSITE" id="PS51106">
    <property type="entry name" value="PTS_EIIC_TYPE_4"/>
    <property type="match status" value="1"/>
</dbReference>
<reference evidence="10 11" key="3">
    <citation type="submission" date="2023-06" db="EMBL/GenBank/DDBJ databases">
        <authorList>
            <person name="Zeman M."/>
            <person name="Kubasova T."/>
            <person name="Jahodarova E."/>
            <person name="Nykrynova M."/>
            <person name="Rychlik I."/>
        </authorList>
    </citation>
    <scope>NUCLEOTIDE SEQUENCE [LARGE SCALE GENOMIC DNA]</scope>
    <source>
        <strain evidence="10 11">ET39</strain>
    </source>
</reference>
<dbReference type="PANTHER" id="PTHR32502">
    <property type="entry name" value="N-ACETYLGALACTOSAMINE PERMEASE II COMPONENT-RELATED"/>
    <property type="match status" value="1"/>
</dbReference>
<dbReference type="RefSeq" id="WP_289607516.1">
    <property type="nucleotide sequence ID" value="NZ_JAUDCG010000017.1"/>
</dbReference>
<feature type="transmembrane region" description="Helical" evidence="9">
    <location>
        <begin position="174"/>
        <end position="194"/>
    </location>
</feature>
<keyword evidence="2" id="KW-0813">Transport</keyword>
<evidence type="ECO:0000256" key="1">
    <source>
        <dbReference type="ARBA" id="ARBA00004651"/>
    </source>
</evidence>
<keyword evidence="8 9" id="KW-0472">Membrane</keyword>
<evidence type="ECO:0000256" key="3">
    <source>
        <dbReference type="ARBA" id="ARBA00022475"/>
    </source>
</evidence>
<dbReference type="InterPro" id="IPR004700">
    <property type="entry name" value="PTS_IIC_man"/>
</dbReference>
<accession>A0ABT7UBP6</accession>
<evidence type="ECO:0000256" key="2">
    <source>
        <dbReference type="ARBA" id="ARBA00022448"/>
    </source>
</evidence>
<dbReference type="Proteomes" id="UP001529340">
    <property type="component" value="Unassembled WGS sequence"/>
</dbReference>
<evidence type="ECO:0000256" key="6">
    <source>
        <dbReference type="ARBA" id="ARBA00022692"/>
    </source>
</evidence>
<organism evidence="10 11">
    <name type="scientific">Amedibacillus dolichus</name>
    <dbReference type="NCBI Taxonomy" id="31971"/>
    <lineage>
        <taxon>Bacteria</taxon>
        <taxon>Bacillati</taxon>
        <taxon>Bacillota</taxon>
        <taxon>Erysipelotrichia</taxon>
        <taxon>Erysipelotrichales</taxon>
        <taxon>Erysipelotrichaceae</taxon>
        <taxon>Amedibacillus</taxon>
    </lineage>
</organism>
<evidence type="ECO:0000256" key="7">
    <source>
        <dbReference type="ARBA" id="ARBA00022989"/>
    </source>
</evidence>
<evidence type="ECO:0000256" key="9">
    <source>
        <dbReference type="SAM" id="Phobius"/>
    </source>
</evidence>
<dbReference type="PANTHER" id="PTHR32502:SF8">
    <property type="entry name" value="N-ACETYLGALACTOSAMINE PERMEASE IIC COMPONENT 1"/>
    <property type="match status" value="1"/>
</dbReference>
<comment type="subcellular location">
    <subcellularLocation>
        <location evidence="1">Cell membrane</location>
        <topology evidence="1">Multi-pass membrane protein</topology>
    </subcellularLocation>
</comment>
<feature type="transmembrane region" description="Helical" evidence="9">
    <location>
        <begin position="206"/>
        <end position="236"/>
    </location>
</feature>
<evidence type="ECO:0000313" key="10">
    <source>
        <dbReference type="EMBL" id="MDM8157053.1"/>
    </source>
</evidence>
<keyword evidence="4 10" id="KW-0762">Sugar transport</keyword>
<proteinExistence type="predicted"/>
<comment type="caution">
    <text evidence="10">The sequence shown here is derived from an EMBL/GenBank/DDBJ whole genome shotgun (WGS) entry which is preliminary data.</text>
</comment>
<gene>
    <name evidence="10" type="ORF">QUV96_05305</name>
</gene>
<evidence type="ECO:0000256" key="5">
    <source>
        <dbReference type="ARBA" id="ARBA00022683"/>
    </source>
</evidence>
<keyword evidence="7 9" id="KW-1133">Transmembrane helix</keyword>
<evidence type="ECO:0000313" key="11">
    <source>
        <dbReference type="Proteomes" id="UP001529340"/>
    </source>
</evidence>